<keyword evidence="2" id="KW-1185">Reference proteome</keyword>
<gene>
    <name evidence="1" type="ORF">GCM10017579_11000</name>
</gene>
<dbReference type="EMBL" id="BSEL01000003">
    <property type="protein sequence ID" value="GLJ67064.1"/>
    <property type="molecule type" value="Genomic_DNA"/>
</dbReference>
<accession>A0ABQ5SU86</accession>
<sequence>MSFGSPAPLPWMMATDTERSAGEINADSCILHDRDGTQYFLRALLEIPVHDADDSFSWGVWVSLSEKDMNTQARNWVDPERAQLAPMFAWLCTDLPCYEETTLSLPTTLHTRGPGITPLIRLEPSGRHRLALEQAQGISLHRVAEINAALLG</sequence>
<comment type="caution">
    <text evidence="1">The sequence shown here is derived from an EMBL/GenBank/DDBJ whole genome shotgun (WGS) entry which is preliminary data.</text>
</comment>
<name>A0ABQ5SU86_9ACTN</name>
<protein>
    <recommendedName>
        <fullName evidence="3">DUF2199 domain-containing protein</fullName>
    </recommendedName>
</protein>
<organism evidence="1 2">
    <name type="scientific">Nocardioides luteus</name>
    <dbReference type="NCBI Taxonomy" id="1844"/>
    <lineage>
        <taxon>Bacteria</taxon>
        <taxon>Bacillati</taxon>
        <taxon>Actinomycetota</taxon>
        <taxon>Actinomycetes</taxon>
        <taxon>Propionibacteriales</taxon>
        <taxon>Nocardioidaceae</taxon>
        <taxon>Nocardioides</taxon>
    </lineage>
</organism>
<dbReference type="Pfam" id="PF09965">
    <property type="entry name" value="DUF2199"/>
    <property type="match status" value="1"/>
</dbReference>
<evidence type="ECO:0000313" key="2">
    <source>
        <dbReference type="Proteomes" id="UP001142292"/>
    </source>
</evidence>
<dbReference type="InterPro" id="IPR018697">
    <property type="entry name" value="DUF2199"/>
</dbReference>
<reference evidence="1" key="2">
    <citation type="submission" date="2023-01" db="EMBL/GenBank/DDBJ databases">
        <authorList>
            <person name="Sun Q."/>
            <person name="Evtushenko L."/>
        </authorList>
    </citation>
    <scope>NUCLEOTIDE SEQUENCE</scope>
    <source>
        <strain evidence="1">VKM Ac-1246</strain>
    </source>
</reference>
<evidence type="ECO:0008006" key="3">
    <source>
        <dbReference type="Google" id="ProtNLM"/>
    </source>
</evidence>
<reference evidence="1" key="1">
    <citation type="journal article" date="2014" name="Int. J. Syst. Evol. Microbiol.">
        <title>Complete genome of a new Firmicutes species belonging to the dominant human colonic microbiota ('Ruminococcus bicirculans') reveals two chromosomes and a selective capacity to utilize plant glucans.</title>
        <authorList>
            <consortium name="NISC Comparative Sequencing Program"/>
            <person name="Wegmann U."/>
            <person name="Louis P."/>
            <person name="Goesmann A."/>
            <person name="Henrissat B."/>
            <person name="Duncan S.H."/>
            <person name="Flint H.J."/>
        </authorList>
    </citation>
    <scope>NUCLEOTIDE SEQUENCE</scope>
    <source>
        <strain evidence="1">VKM Ac-1246</strain>
    </source>
</reference>
<proteinExistence type="predicted"/>
<dbReference type="Proteomes" id="UP001142292">
    <property type="component" value="Unassembled WGS sequence"/>
</dbReference>
<evidence type="ECO:0000313" key="1">
    <source>
        <dbReference type="EMBL" id="GLJ67064.1"/>
    </source>
</evidence>